<dbReference type="AlphaFoldDB" id="A0A871R0C6"/>
<evidence type="ECO:0000313" key="4">
    <source>
        <dbReference type="Proteomes" id="UP000663131"/>
    </source>
</evidence>
<evidence type="ECO:0000256" key="1">
    <source>
        <dbReference type="ARBA" id="ARBA00022574"/>
    </source>
</evidence>
<proteinExistence type="predicted"/>
<dbReference type="Pfam" id="PF00400">
    <property type="entry name" value="WD40"/>
    <property type="match status" value="2"/>
</dbReference>
<dbReference type="SUPFAM" id="SSF50978">
    <property type="entry name" value="WD40 repeat-like"/>
    <property type="match status" value="1"/>
</dbReference>
<protein>
    <submittedName>
        <fullName evidence="3">Uncharacterized protein</fullName>
    </submittedName>
</protein>
<dbReference type="InterPro" id="IPR015943">
    <property type="entry name" value="WD40/YVTN_repeat-like_dom_sf"/>
</dbReference>
<dbReference type="KEGG" id="bbrx:BRETT_000058"/>
<reference evidence="3" key="2">
    <citation type="journal article" name="BMC Genomics">
        <title>New genome assemblies reveal patterns of domestication and adaptation across Brettanomyces (Dekkera) species.</title>
        <authorList>
            <person name="Roach M.J."/>
            <person name="Borneman A.R."/>
        </authorList>
    </citation>
    <scope>NUCLEOTIDE SEQUENCE</scope>
    <source>
        <strain evidence="3">UCD 2041</strain>
    </source>
</reference>
<dbReference type="EMBL" id="CP063131">
    <property type="protein sequence ID" value="QOU18336.1"/>
    <property type="molecule type" value="Genomic_DNA"/>
</dbReference>
<evidence type="ECO:0000313" key="3">
    <source>
        <dbReference type="EMBL" id="QOU18336.1"/>
    </source>
</evidence>
<dbReference type="InterPro" id="IPR036322">
    <property type="entry name" value="WD40_repeat_dom_sf"/>
</dbReference>
<organism evidence="3 4">
    <name type="scientific">Dekkera bruxellensis</name>
    <name type="common">Brettanomyces custersii</name>
    <dbReference type="NCBI Taxonomy" id="5007"/>
    <lineage>
        <taxon>Eukaryota</taxon>
        <taxon>Fungi</taxon>
        <taxon>Dikarya</taxon>
        <taxon>Ascomycota</taxon>
        <taxon>Saccharomycotina</taxon>
        <taxon>Pichiomycetes</taxon>
        <taxon>Pichiales</taxon>
        <taxon>Pichiaceae</taxon>
        <taxon>Brettanomyces</taxon>
    </lineage>
</organism>
<dbReference type="PANTHER" id="PTHR10971">
    <property type="entry name" value="MRNA EXPORT FACTOR AND BUB3"/>
    <property type="match status" value="1"/>
</dbReference>
<dbReference type="RefSeq" id="XP_041134830.1">
    <property type="nucleotide sequence ID" value="XM_041278635.1"/>
</dbReference>
<dbReference type="Gene3D" id="2.130.10.10">
    <property type="entry name" value="YVTN repeat-like/Quinoprotein amine dehydrogenase"/>
    <property type="match status" value="1"/>
</dbReference>
<gene>
    <name evidence="3" type="ORF">BRETT_000058</name>
</gene>
<keyword evidence="1" id="KW-0853">WD repeat</keyword>
<dbReference type="OrthoDB" id="10262475at2759"/>
<reference evidence="3" key="1">
    <citation type="submission" date="2020-10" db="EMBL/GenBank/DDBJ databases">
        <authorList>
            <person name="Palmer J.M."/>
        </authorList>
    </citation>
    <scope>NUCLEOTIDE SEQUENCE</scope>
    <source>
        <strain evidence="3">UCD 2041</strain>
    </source>
</reference>
<accession>A0A871R0C6</accession>
<dbReference type="GeneID" id="64571984"/>
<name>A0A871R0C6_DEKBR</name>
<sequence length="330" mass="36713">MAKSSFNLKSPPKGLITSLNFDHHGRLYVSSFEGEIFMYTNLPDSTCPFVVKNLPESILDTCLQSSDGIDSDILIGGVLGTVYQFNTYTQKLLTCPFKHKSGVQCLERNEDFNVILTGSWDNTGWIIPENSNGVGADARKITLNGKVQAMDSSGNYLIYALSTGQNVVYDLRRTEIPIRTEATSFKTSLVTCLRAIPQGKGFVEGSIEGKASVETFSGETKYTFKCHRTPLVDDVDFAGPINDLCFIDEKRFFTAGSNVDRRVCLWDYTKQKRLRQYSNLPMGVSCLKYSPKLRLLALATCDDSFKNSVSISNPKFPDRASCLTVIPINY</sequence>
<evidence type="ECO:0000256" key="2">
    <source>
        <dbReference type="ARBA" id="ARBA00022737"/>
    </source>
</evidence>
<dbReference type="Proteomes" id="UP000663131">
    <property type="component" value="Chromosome 3"/>
</dbReference>
<dbReference type="SMART" id="SM00320">
    <property type="entry name" value="WD40"/>
    <property type="match status" value="3"/>
</dbReference>
<dbReference type="InterPro" id="IPR001680">
    <property type="entry name" value="WD40_rpt"/>
</dbReference>
<keyword evidence="2" id="KW-0677">Repeat</keyword>